<keyword evidence="4 12" id="KW-0812">Transmembrane</keyword>
<evidence type="ECO:0000256" key="2">
    <source>
        <dbReference type="ARBA" id="ARBA00022448"/>
    </source>
</evidence>
<dbReference type="Proteomes" id="UP000305647">
    <property type="component" value="Unassembled WGS sequence"/>
</dbReference>
<evidence type="ECO:0000256" key="4">
    <source>
        <dbReference type="ARBA" id="ARBA00022692"/>
    </source>
</evidence>
<dbReference type="PROSITE" id="PS51847">
    <property type="entry name" value="SMP"/>
    <property type="match status" value="1"/>
</dbReference>
<dbReference type="PANTHER" id="PTHR46980:SF2">
    <property type="entry name" value="TRICALBIN-1-RELATED"/>
    <property type="match status" value="1"/>
</dbReference>
<sequence>MVFGLKSKDHANTEQEGEANEAKYQQDVSELENELKQSEKAGGKVHTFDPNDDPSSKKKAAVKSGAAPDTGNKETEGTALDLDDEDNSVEMSATTTLDDAAKATNDAAEKGDAKEDELPAKSTEKTPDDDIPGKIPPWYKVGHKMSLTALDTNLNDDVELNRLATRFFGKWYMNSGVLILSMILTIVIGKFNLGFGWVLLVLAGASTFYNIHMVRMKRNIKDDISRELSINRLESQHESAEWVNSFLDRFWLIYEPVLSATIVSSVDQVLSQNTPGFLDSIRMTQFTLGNKAPDIEYVKTWPNAGNGLIQMDWRVAFKPSDKSNITPNEAKKQVNPKIVLAVRVGKGVVGKALPILLEDMNFSGYMRIKFTLDKDFPFIKLVGVSFLERPKFDYVLKPIGGDTFGFDVGNIPGLSAFITGQVHSNMGPMMYHPNEFTLNIKEILAGTPMDAAVGVIKVEINSARHLKTSKLGGGKPDPYVSFNIGANVDIDRTATIQNTSEPSWNEVKYLLLTNLNDMLIMNVMDFNDHRKDSDIGMASFDLATLNEERNSKDSNAKIIYDGKEHGLLDYGIHFFPVLEPSKDEEGNVIPPPDLPSGVVRVSITQAQDLDSSGSIFNGNISPYAVLRVGKKQIHKTQTMKQTKNPNWGNNKEYLVKNKNKSMVSVEVFDDKDFATNTSLGTVTVSLTDLLTAKERQIDWFNLSNVKCGRIKIEATFKPIDFNN</sequence>
<evidence type="ECO:0000313" key="15">
    <source>
        <dbReference type="EMBL" id="TIC30701.1"/>
    </source>
</evidence>
<dbReference type="Pfam" id="PF25669">
    <property type="entry name" value="SMP_MUG190-like"/>
    <property type="match status" value="1"/>
</dbReference>
<dbReference type="CDD" id="cd04044">
    <property type="entry name" value="C2A_Tricalbin-like"/>
    <property type="match status" value="1"/>
</dbReference>
<dbReference type="InterPro" id="IPR037765">
    <property type="entry name" value="C2B_Tricalbin"/>
</dbReference>
<dbReference type="Gene3D" id="2.60.40.150">
    <property type="entry name" value="C2 domain"/>
    <property type="match status" value="2"/>
</dbReference>
<evidence type="ECO:0000256" key="9">
    <source>
        <dbReference type="ARBA" id="ARBA00023121"/>
    </source>
</evidence>
<dbReference type="PROSITE" id="PS50004">
    <property type="entry name" value="C2"/>
    <property type="match status" value="2"/>
</dbReference>
<keyword evidence="5" id="KW-0677">Repeat</keyword>
<dbReference type="GO" id="GO:0006869">
    <property type="term" value="P:lipid transport"/>
    <property type="evidence" value="ECO:0007669"/>
    <property type="project" value="UniProtKB-KW"/>
</dbReference>
<dbReference type="InterPro" id="IPR031468">
    <property type="entry name" value="SMP_LBD"/>
</dbReference>
<feature type="region of interest" description="Disordered" evidence="11">
    <location>
        <begin position="1"/>
        <end position="135"/>
    </location>
</feature>
<keyword evidence="3" id="KW-0597">Phosphoprotein</keyword>
<dbReference type="InterPro" id="IPR037761">
    <property type="entry name" value="C2A_Tricalbin"/>
</dbReference>
<evidence type="ECO:0000256" key="12">
    <source>
        <dbReference type="SAM" id="Phobius"/>
    </source>
</evidence>
<keyword evidence="9" id="KW-0446">Lipid-binding</keyword>
<evidence type="ECO:0000256" key="8">
    <source>
        <dbReference type="ARBA" id="ARBA00023055"/>
    </source>
</evidence>
<keyword evidence="2" id="KW-0813">Transport</keyword>
<dbReference type="AlphaFoldDB" id="A0A4T0PEH0"/>
<dbReference type="InterPro" id="IPR052455">
    <property type="entry name" value="Tricalbin_domain"/>
</dbReference>
<dbReference type="CDD" id="cd04052">
    <property type="entry name" value="C2B_Tricalbin-like"/>
    <property type="match status" value="1"/>
</dbReference>
<dbReference type="SUPFAM" id="SSF49562">
    <property type="entry name" value="C2 domain (Calcium/lipid-binding domain, CaLB)"/>
    <property type="match status" value="2"/>
</dbReference>
<evidence type="ECO:0000256" key="10">
    <source>
        <dbReference type="ARBA" id="ARBA00023136"/>
    </source>
</evidence>
<evidence type="ECO:0000256" key="5">
    <source>
        <dbReference type="ARBA" id="ARBA00022737"/>
    </source>
</evidence>
<name>A0A4T0PEH0_9BASI</name>
<comment type="subcellular location">
    <subcellularLocation>
        <location evidence="1">Endoplasmic reticulum membrane</location>
    </subcellularLocation>
</comment>
<dbReference type="CDD" id="cd21678">
    <property type="entry name" value="SMP_TCB"/>
    <property type="match status" value="1"/>
</dbReference>
<dbReference type="GO" id="GO:0061817">
    <property type="term" value="P:endoplasmic reticulum-plasma membrane tethering"/>
    <property type="evidence" value="ECO:0007669"/>
    <property type="project" value="InterPro"/>
</dbReference>
<dbReference type="GO" id="GO:0008289">
    <property type="term" value="F:lipid binding"/>
    <property type="evidence" value="ECO:0007669"/>
    <property type="project" value="UniProtKB-KW"/>
</dbReference>
<evidence type="ECO:0000256" key="3">
    <source>
        <dbReference type="ARBA" id="ARBA00022553"/>
    </source>
</evidence>
<keyword evidence="8" id="KW-0445">Lipid transport</keyword>
<dbReference type="InterPro" id="IPR035892">
    <property type="entry name" value="C2_domain_sf"/>
</dbReference>
<evidence type="ECO:0000259" key="13">
    <source>
        <dbReference type="PROSITE" id="PS50004"/>
    </source>
</evidence>
<dbReference type="PANTHER" id="PTHR46980">
    <property type="entry name" value="TRICALBIN-1-RELATED"/>
    <property type="match status" value="1"/>
</dbReference>
<feature type="compositionally biased region" description="Low complexity" evidence="11">
    <location>
        <begin position="93"/>
        <end position="106"/>
    </location>
</feature>
<evidence type="ECO:0000256" key="1">
    <source>
        <dbReference type="ARBA" id="ARBA00004586"/>
    </source>
</evidence>
<reference evidence="15 16" key="1">
    <citation type="submission" date="2019-03" db="EMBL/GenBank/DDBJ databases">
        <title>Sequencing 25 genomes of Wallemia mellicola.</title>
        <authorList>
            <person name="Gostincar C."/>
        </authorList>
    </citation>
    <scope>NUCLEOTIDE SEQUENCE [LARGE SCALE GENOMIC DNA]</scope>
    <source>
        <strain evidence="15 16">EXF-8738</strain>
    </source>
</reference>
<comment type="caution">
    <text evidence="15">The sequence shown here is derived from an EMBL/GenBank/DDBJ whole genome shotgun (WGS) entry which is preliminary data.</text>
</comment>
<gene>
    <name evidence="15" type="ORF">E3Q10_02036</name>
</gene>
<evidence type="ECO:0000256" key="6">
    <source>
        <dbReference type="ARBA" id="ARBA00022824"/>
    </source>
</evidence>
<dbReference type="Pfam" id="PF00168">
    <property type="entry name" value="C2"/>
    <property type="match status" value="2"/>
</dbReference>
<keyword evidence="10 12" id="KW-0472">Membrane</keyword>
<feature type="transmembrane region" description="Helical" evidence="12">
    <location>
        <begin position="171"/>
        <end position="188"/>
    </location>
</feature>
<feature type="domain" description="C2" evidence="13">
    <location>
        <begin position="580"/>
        <end position="700"/>
    </location>
</feature>
<evidence type="ECO:0000259" key="14">
    <source>
        <dbReference type="PROSITE" id="PS51847"/>
    </source>
</evidence>
<dbReference type="SMART" id="SM00239">
    <property type="entry name" value="C2"/>
    <property type="match status" value="2"/>
</dbReference>
<feature type="domain" description="C2" evidence="13">
    <location>
        <begin position="432"/>
        <end position="555"/>
    </location>
</feature>
<organism evidence="15 16">
    <name type="scientific">Wallemia mellicola</name>
    <dbReference type="NCBI Taxonomy" id="1708541"/>
    <lineage>
        <taxon>Eukaryota</taxon>
        <taxon>Fungi</taxon>
        <taxon>Dikarya</taxon>
        <taxon>Basidiomycota</taxon>
        <taxon>Wallemiomycotina</taxon>
        <taxon>Wallemiomycetes</taxon>
        <taxon>Wallemiales</taxon>
        <taxon>Wallemiaceae</taxon>
        <taxon>Wallemia</taxon>
    </lineage>
</organism>
<feature type="compositionally biased region" description="Basic and acidic residues" evidence="11">
    <location>
        <begin position="107"/>
        <end position="132"/>
    </location>
</feature>
<dbReference type="GO" id="GO:0005789">
    <property type="term" value="C:endoplasmic reticulum membrane"/>
    <property type="evidence" value="ECO:0007669"/>
    <property type="project" value="UniProtKB-SubCell"/>
</dbReference>
<protein>
    <recommendedName>
        <fullName evidence="17">Tricalbin</fullName>
    </recommendedName>
</protein>
<evidence type="ECO:0008006" key="17">
    <source>
        <dbReference type="Google" id="ProtNLM"/>
    </source>
</evidence>
<dbReference type="EMBL" id="SPRO01000017">
    <property type="protein sequence ID" value="TIC30701.1"/>
    <property type="molecule type" value="Genomic_DNA"/>
</dbReference>
<evidence type="ECO:0000313" key="16">
    <source>
        <dbReference type="Proteomes" id="UP000305647"/>
    </source>
</evidence>
<accession>A0A4T0PEH0</accession>
<evidence type="ECO:0000256" key="11">
    <source>
        <dbReference type="SAM" id="MobiDB-lite"/>
    </source>
</evidence>
<feature type="transmembrane region" description="Helical" evidence="12">
    <location>
        <begin position="194"/>
        <end position="211"/>
    </location>
</feature>
<feature type="compositionally biased region" description="Basic and acidic residues" evidence="11">
    <location>
        <begin position="1"/>
        <end position="13"/>
    </location>
</feature>
<dbReference type="InterPro" id="IPR000008">
    <property type="entry name" value="C2_dom"/>
</dbReference>
<evidence type="ECO:0000256" key="7">
    <source>
        <dbReference type="ARBA" id="ARBA00022989"/>
    </source>
</evidence>
<feature type="compositionally biased region" description="Basic and acidic residues" evidence="11">
    <location>
        <begin position="33"/>
        <end position="49"/>
    </location>
</feature>
<proteinExistence type="predicted"/>
<keyword evidence="7 12" id="KW-1133">Transmembrane helix</keyword>
<keyword evidence="6" id="KW-0256">Endoplasmic reticulum</keyword>
<feature type="domain" description="SMP-LTD" evidence="14">
    <location>
        <begin position="236"/>
        <end position="441"/>
    </location>
</feature>